<dbReference type="InterPro" id="IPR018060">
    <property type="entry name" value="HTH_AraC"/>
</dbReference>
<keyword evidence="8" id="KW-0812">Transmembrane</keyword>
<evidence type="ECO:0000256" key="6">
    <source>
        <dbReference type="ARBA" id="ARBA00023163"/>
    </source>
</evidence>
<dbReference type="InterPro" id="IPR036890">
    <property type="entry name" value="HATPase_C_sf"/>
</dbReference>
<dbReference type="SUPFAM" id="SSF47384">
    <property type="entry name" value="Homodimeric domain of signal transducing histidine kinase"/>
    <property type="match status" value="1"/>
</dbReference>
<proteinExistence type="predicted"/>
<dbReference type="Proteomes" id="UP000617628">
    <property type="component" value="Unassembled WGS sequence"/>
</dbReference>
<dbReference type="Pfam" id="PF02518">
    <property type="entry name" value="HATPase_c"/>
    <property type="match status" value="1"/>
</dbReference>
<keyword evidence="4" id="KW-0805">Transcription regulation</keyword>
<evidence type="ECO:0000256" key="8">
    <source>
        <dbReference type="SAM" id="Phobius"/>
    </source>
</evidence>
<dbReference type="InterPro" id="IPR013783">
    <property type="entry name" value="Ig-like_fold"/>
</dbReference>
<keyword evidence="5" id="KW-0238">DNA-binding</keyword>
<dbReference type="SUPFAM" id="SSF63829">
    <property type="entry name" value="Calcium-dependent phosphotriesterase"/>
    <property type="match status" value="1"/>
</dbReference>
<dbReference type="EMBL" id="JAENIL010000004">
    <property type="protein sequence ID" value="MBK1875806.1"/>
    <property type="molecule type" value="Genomic_DNA"/>
</dbReference>
<dbReference type="PRINTS" id="PR00344">
    <property type="entry name" value="BCTRLSENSOR"/>
</dbReference>
<dbReference type="CDD" id="cd17574">
    <property type="entry name" value="REC_OmpR"/>
    <property type="match status" value="1"/>
</dbReference>
<dbReference type="InterPro" id="IPR003661">
    <property type="entry name" value="HisK_dim/P_dom"/>
</dbReference>
<evidence type="ECO:0000313" key="12">
    <source>
        <dbReference type="EMBL" id="MBK1875806.1"/>
    </source>
</evidence>
<accession>A0A934RVZ5</accession>
<dbReference type="Gene3D" id="2.130.10.10">
    <property type="entry name" value="YVTN repeat-like/Quinoprotein amine dehydrogenase"/>
    <property type="match status" value="2"/>
</dbReference>
<keyword evidence="8" id="KW-0472">Membrane</keyword>
<evidence type="ECO:0000256" key="3">
    <source>
        <dbReference type="ARBA" id="ARBA00022553"/>
    </source>
</evidence>
<feature type="domain" description="Histidine kinase" evidence="10">
    <location>
        <begin position="801"/>
        <end position="1022"/>
    </location>
</feature>
<feature type="transmembrane region" description="Helical" evidence="8">
    <location>
        <begin position="761"/>
        <end position="781"/>
    </location>
</feature>
<dbReference type="Gene3D" id="3.40.50.2300">
    <property type="match status" value="1"/>
</dbReference>
<sequence>MLPRIHKLSRCGLFAGLPRALVLALLLVGATQLAWALEPYVPQVEVSLEEEWRWTKLEAASGLNIRDAALGHNGEVWFYQGATVYRYDGNRLDPFPITAEGSGASHILAASDGHVYALSGKNFVRFDGDGWRVISQLDERNNRIHHIRENGKRELWFANADRLVRYDLETSRRDEFPWDFRDPLSFVIDHNGKLWLSDRESLDVVVLDLERATEAGIPELHRFSSLSPANTPRLELDSQGRVWALDFHGFGHSLFENYTRKEVSVEDSTVLTRPRCMAEVPQGRYWFGSNRSLIELNEGKWKVHNARDTKLPLPVNFVVTLPGDRLLAGGINADVYLIDLSNDRWAAYDDLNFQCEDHQGNEWFIHHDGRIIKHDTSVGQWTAFDTSDGTIDHPNSIICSSDGTLWASGSHQDFTALSRNDSGQWERFEFPRLGRIFSHLAAKELNDGSLVFGNGASPLYLGDLPGGAVFYKNGVFTQRKGGLDRHVLFPERIACIDDTSEGDLWIGVGSLMQIRADGSIQSYNSPNPNRRWIDQVLIDKEDTVWVAIGGLGLFEFDGKNWTPHTAMDAVASKEVAHMLESKDGQLKVLSEEGVSQFDGTSWISWKLPHDVRFLREEHILREDNDGALWVNFSYRPWLLQGKRQESRANWYRTIRYKGNTMSPETSLIDRDQELPEGSRLTFRWEGHDAWNETPSDELYYSWHFGDGNWSPYSRQTSVVVDKVKAGEYRFEVRAIDQDMNVDPTPAILTVQVVPPLWKRPWFIFVVAATVVTILVLVWALLKARVQSAIKVESFKLEFFTNLSHELTNPLAAIVAPLENALRQELPGNLRRNLKIALRNSWKMKTLVSQLLQFRKVELGMARYTPALGEIMGFVKDAVECQDPLLSEKNLSVVIKTSQPHFKCGYDADKLQKIVDNLVSNAIKYSTENGQIRVKVDVSSNEGHDEIVLTVEDEGVGIPKDKIESVLKPFYRVGDHPEKQEGFGIGLALVEQLVSLCGGRFDLESPIKDGHGTRAVVHFPVVNDKELHHEIELHDEEEQIASDSKEDSNANRAKILLVEDNSDLRLFMREALCERYDTFEAENGEEGLKLAHKTDLDLIITDIMMPVMDGFELCRQLRSDSQTSHIPIIVLTAKGANRHRITAAELGADAYFSKPLNMLSLIAQIENVLKIRRELKQRFSEQLVIEPTEVTVTPSDEALLRKAIELVEDNIEDEKYTVIQFSKDMGMSQPSLCRTLKGLTGQTPNPFIRSLRLKRSAQLLKSGNFTVSEVLTQVGIPDQSYFSRIFKKEFGVSPSQYAHQEQDKTSQL</sequence>
<dbReference type="InterPro" id="IPR036375">
    <property type="entry name" value="Hemopexin-like_dom_sf"/>
</dbReference>
<evidence type="ECO:0000256" key="2">
    <source>
        <dbReference type="ARBA" id="ARBA00012438"/>
    </source>
</evidence>
<dbReference type="InterPro" id="IPR009057">
    <property type="entry name" value="Homeodomain-like_sf"/>
</dbReference>
<keyword evidence="13" id="KW-1185">Reference proteome</keyword>
<dbReference type="PROSITE" id="PS50110">
    <property type="entry name" value="RESPONSE_REGULATORY"/>
    <property type="match status" value="1"/>
</dbReference>
<organism evidence="12 13">
    <name type="scientific">Pelagicoccus mobilis</name>
    <dbReference type="NCBI Taxonomy" id="415221"/>
    <lineage>
        <taxon>Bacteria</taxon>
        <taxon>Pseudomonadati</taxon>
        <taxon>Verrucomicrobiota</taxon>
        <taxon>Opitutia</taxon>
        <taxon>Puniceicoccales</taxon>
        <taxon>Pelagicoccaceae</taxon>
        <taxon>Pelagicoccus</taxon>
    </lineage>
</organism>
<dbReference type="PROSITE" id="PS00041">
    <property type="entry name" value="HTH_ARAC_FAMILY_1"/>
    <property type="match status" value="1"/>
</dbReference>
<dbReference type="Gene3D" id="2.60.40.10">
    <property type="entry name" value="Immunoglobulins"/>
    <property type="match status" value="1"/>
</dbReference>
<dbReference type="Gene3D" id="3.30.565.10">
    <property type="entry name" value="Histidine kinase-like ATPase, C-terminal domain"/>
    <property type="match status" value="1"/>
</dbReference>
<evidence type="ECO:0000256" key="7">
    <source>
        <dbReference type="PROSITE-ProRule" id="PRU00169"/>
    </source>
</evidence>
<dbReference type="PANTHER" id="PTHR43547:SF2">
    <property type="entry name" value="HYBRID SIGNAL TRANSDUCTION HISTIDINE KINASE C"/>
    <property type="match status" value="1"/>
</dbReference>
<dbReference type="InterPro" id="IPR018062">
    <property type="entry name" value="HTH_AraC-typ_CS"/>
</dbReference>
<evidence type="ECO:0000256" key="5">
    <source>
        <dbReference type="ARBA" id="ARBA00023125"/>
    </source>
</evidence>
<dbReference type="InterPro" id="IPR036097">
    <property type="entry name" value="HisK_dim/P_sf"/>
</dbReference>
<dbReference type="CDD" id="cd00146">
    <property type="entry name" value="PKD"/>
    <property type="match status" value="1"/>
</dbReference>
<dbReference type="SUPFAM" id="SSF46689">
    <property type="entry name" value="Homeodomain-like"/>
    <property type="match status" value="1"/>
</dbReference>
<gene>
    <name evidence="12" type="ORF">JIN87_02940</name>
</gene>
<dbReference type="InterPro" id="IPR001789">
    <property type="entry name" value="Sig_transdc_resp-reg_receiver"/>
</dbReference>
<dbReference type="SUPFAM" id="SSF55874">
    <property type="entry name" value="ATPase domain of HSP90 chaperone/DNA topoisomerase II/histidine kinase"/>
    <property type="match status" value="1"/>
</dbReference>
<evidence type="ECO:0000259" key="9">
    <source>
        <dbReference type="PROSITE" id="PS01124"/>
    </source>
</evidence>
<dbReference type="Gene3D" id="1.10.10.60">
    <property type="entry name" value="Homeodomain-like"/>
    <property type="match status" value="1"/>
</dbReference>
<comment type="caution">
    <text evidence="12">The sequence shown here is derived from an EMBL/GenBank/DDBJ whole genome shotgun (WGS) entry which is preliminary data.</text>
</comment>
<dbReference type="InterPro" id="IPR003594">
    <property type="entry name" value="HATPase_dom"/>
</dbReference>
<dbReference type="GO" id="GO:0003700">
    <property type="term" value="F:DNA-binding transcription factor activity"/>
    <property type="evidence" value="ECO:0007669"/>
    <property type="project" value="InterPro"/>
</dbReference>
<dbReference type="InterPro" id="IPR015943">
    <property type="entry name" value="WD40/YVTN_repeat-like_dom_sf"/>
</dbReference>
<dbReference type="Pfam" id="PF00512">
    <property type="entry name" value="HisKA"/>
    <property type="match status" value="1"/>
</dbReference>
<dbReference type="Gene3D" id="1.10.287.130">
    <property type="match status" value="1"/>
</dbReference>
<dbReference type="PROSITE" id="PS01124">
    <property type="entry name" value="HTH_ARAC_FAMILY_2"/>
    <property type="match status" value="1"/>
</dbReference>
<dbReference type="CDD" id="cd00075">
    <property type="entry name" value="HATPase"/>
    <property type="match status" value="1"/>
</dbReference>
<feature type="modified residue" description="4-aspartylphosphate" evidence="7">
    <location>
        <position position="1101"/>
    </location>
</feature>
<dbReference type="SUPFAM" id="SSF52172">
    <property type="entry name" value="CheY-like"/>
    <property type="match status" value="1"/>
</dbReference>
<feature type="domain" description="HTH araC/xylS-type" evidence="9">
    <location>
        <begin position="1200"/>
        <end position="1299"/>
    </location>
</feature>
<dbReference type="EC" id="2.7.13.3" evidence="2"/>
<dbReference type="SUPFAM" id="SSF101898">
    <property type="entry name" value="NHL repeat"/>
    <property type="match status" value="1"/>
</dbReference>
<evidence type="ECO:0000259" key="11">
    <source>
        <dbReference type="PROSITE" id="PS50110"/>
    </source>
</evidence>
<keyword evidence="6" id="KW-0804">Transcription</keyword>
<keyword evidence="8" id="KW-1133">Transmembrane helix</keyword>
<dbReference type="CDD" id="cd00082">
    <property type="entry name" value="HisKA"/>
    <property type="match status" value="1"/>
</dbReference>
<dbReference type="Pfam" id="PF00072">
    <property type="entry name" value="Response_reg"/>
    <property type="match status" value="1"/>
</dbReference>
<dbReference type="InterPro" id="IPR004358">
    <property type="entry name" value="Sig_transdc_His_kin-like_C"/>
</dbReference>
<evidence type="ECO:0000259" key="10">
    <source>
        <dbReference type="PROSITE" id="PS50109"/>
    </source>
</evidence>
<dbReference type="Pfam" id="PF12833">
    <property type="entry name" value="HTH_18"/>
    <property type="match status" value="1"/>
</dbReference>
<dbReference type="Gene3D" id="2.110.10.10">
    <property type="entry name" value="Hemopexin-like domain"/>
    <property type="match status" value="1"/>
</dbReference>
<dbReference type="InterPro" id="IPR011006">
    <property type="entry name" value="CheY-like_superfamily"/>
</dbReference>
<dbReference type="PANTHER" id="PTHR43547">
    <property type="entry name" value="TWO-COMPONENT HISTIDINE KINASE"/>
    <property type="match status" value="1"/>
</dbReference>
<feature type="domain" description="Response regulatory" evidence="11">
    <location>
        <begin position="1053"/>
        <end position="1168"/>
    </location>
</feature>
<name>A0A934RVZ5_9BACT</name>
<dbReference type="GO" id="GO:0043565">
    <property type="term" value="F:sequence-specific DNA binding"/>
    <property type="evidence" value="ECO:0007669"/>
    <property type="project" value="InterPro"/>
</dbReference>
<dbReference type="SMART" id="SM00387">
    <property type="entry name" value="HATPase_c"/>
    <property type="match status" value="1"/>
</dbReference>
<comment type="catalytic activity">
    <reaction evidence="1">
        <text>ATP + protein L-histidine = ADP + protein N-phospho-L-histidine.</text>
        <dbReference type="EC" id="2.7.13.3"/>
    </reaction>
</comment>
<keyword evidence="3 7" id="KW-0597">Phosphoprotein</keyword>
<dbReference type="SMART" id="SM00342">
    <property type="entry name" value="HTH_ARAC"/>
    <property type="match status" value="1"/>
</dbReference>
<dbReference type="PROSITE" id="PS50109">
    <property type="entry name" value="HIS_KIN"/>
    <property type="match status" value="1"/>
</dbReference>
<protein>
    <recommendedName>
        <fullName evidence="2">histidine kinase</fullName>
        <ecNumber evidence="2">2.7.13.3</ecNumber>
    </recommendedName>
</protein>
<dbReference type="SMART" id="SM00388">
    <property type="entry name" value="HisKA"/>
    <property type="match status" value="1"/>
</dbReference>
<dbReference type="GO" id="GO:0000155">
    <property type="term" value="F:phosphorelay sensor kinase activity"/>
    <property type="evidence" value="ECO:0007669"/>
    <property type="project" value="InterPro"/>
</dbReference>
<dbReference type="InterPro" id="IPR005467">
    <property type="entry name" value="His_kinase_dom"/>
</dbReference>
<evidence type="ECO:0000256" key="1">
    <source>
        <dbReference type="ARBA" id="ARBA00000085"/>
    </source>
</evidence>
<evidence type="ECO:0000256" key="4">
    <source>
        <dbReference type="ARBA" id="ARBA00023015"/>
    </source>
</evidence>
<dbReference type="SMART" id="SM00448">
    <property type="entry name" value="REC"/>
    <property type="match status" value="1"/>
</dbReference>
<dbReference type="RefSeq" id="WP_200354021.1">
    <property type="nucleotide sequence ID" value="NZ_JAENIL010000004.1"/>
</dbReference>
<evidence type="ECO:0000313" key="13">
    <source>
        <dbReference type="Proteomes" id="UP000617628"/>
    </source>
</evidence>
<reference evidence="12" key="1">
    <citation type="submission" date="2021-01" db="EMBL/GenBank/DDBJ databases">
        <title>Modified the classification status of verrucomicrobia.</title>
        <authorList>
            <person name="Feng X."/>
        </authorList>
    </citation>
    <scope>NUCLEOTIDE SEQUENCE</scope>
    <source>
        <strain evidence="12">KCTC 13126</strain>
    </source>
</reference>